<name>A0A4Q7ZS88_9ACTN</name>
<dbReference type="PANTHER" id="PTHR34075:SF5">
    <property type="entry name" value="BLR3430 PROTEIN"/>
    <property type="match status" value="1"/>
</dbReference>
<protein>
    <recommendedName>
        <fullName evidence="7">OB-fold protein</fullName>
    </recommendedName>
</protein>
<dbReference type="EMBL" id="SHKY01000001">
    <property type="protein sequence ID" value="RZU53681.1"/>
    <property type="molecule type" value="Genomic_DNA"/>
</dbReference>
<dbReference type="InterPro" id="IPR002878">
    <property type="entry name" value="ChsH2_C"/>
</dbReference>
<comment type="caution">
    <text evidence="5">The sequence shown here is derived from an EMBL/GenBank/DDBJ whole genome shotgun (WGS) entry which is preliminary data.</text>
</comment>
<evidence type="ECO:0000259" key="2">
    <source>
        <dbReference type="Pfam" id="PF01796"/>
    </source>
</evidence>
<feature type="domain" description="ChsH2 C-terminal OB-fold" evidence="2">
    <location>
        <begin position="248"/>
        <end position="310"/>
    </location>
</feature>
<gene>
    <name evidence="5" type="ORF">EV385_5614</name>
</gene>
<dbReference type="Pfam" id="PF01796">
    <property type="entry name" value="OB_ChsH2_C"/>
    <property type="match status" value="1"/>
</dbReference>
<keyword evidence="6" id="KW-1185">Reference proteome</keyword>
<dbReference type="Pfam" id="PF13452">
    <property type="entry name" value="FAS1_DH_region"/>
    <property type="match status" value="1"/>
</dbReference>
<dbReference type="OrthoDB" id="4275032at2"/>
<dbReference type="PANTHER" id="PTHR34075">
    <property type="entry name" value="BLR3430 PROTEIN"/>
    <property type="match status" value="1"/>
</dbReference>
<feature type="compositionally biased region" description="Low complexity" evidence="1">
    <location>
        <begin position="7"/>
        <end position="20"/>
    </location>
</feature>
<reference evidence="5 6" key="1">
    <citation type="submission" date="2019-02" db="EMBL/GenBank/DDBJ databases">
        <title>Sequencing the genomes of 1000 actinobacteria strains.</title>
        <authorList>
            <person name="Klenk H.-P."/>
        </authorList>
    </citation>
    <scope>NUCLEOTIDE SEQUENCE [LARGE SCALE GENOMIC DNA]</scope>
    <source>
        <strain evidence="5 6">DSM 45162</strain>
    </source>
</reference>
<accession>A0A4Q7ZS88</accession>
<dbReference type="Pfam" id="PF12172">
    <property type="entry name" value="zf-ChsH2"/>
    <property type="match status" value="1"/>
</dbReference>
<dbReference type="InterPro" id="IPR022002">
    <property type="entry name" value="ChsH2_Znr"/>
</dbReference>
<evidence type="ECO:0000259" key="3">
    <source>
        <dbReference type="Pfam" id="PF12172"/>
    </source>
</evidence>
<dbReference type="Gene3D" id="6.10.30.10">
    <property type="match status" value="1"/>
</dbReference>
<dbReference type="InterPro" id="IPR052513">
    <property type="entry name" value="Thioester_dehydratase-like"/>
</dbReference>
<feature type="region of interest" description="Disordered" evidence="1">
    <location>
        <begin position="1"/>
        <end position="25"/>
    </location>
</feature>
<dbReference type="InterPro" id="IPR012340">
    <property type="entry name" value="NA-bd_OB-fold"/>
</dbReference>
<dbReference type="SUPFAM" id="SSF54637">
    <property type="entry name" value="Thioesterase/thiol ester dehydrase-isomerase"/>
    <property type="match status" value="2"/>
</dbReference>
<evidence type="ECO:0008006" key="7">
    <source>
        <dbReference type="Google" id="ProtNLM"/>
    </source>
</evidence>
<dbReference type="InterPro" id="IPR039569">
    <property type="entry name" value="FAS1-like_DH_region"/>
</dbReference>
<dbReference type="AlphaFoldDB" id="A0A4Q7ZS88"/>
<sequence>MDKPSTEAAEAAARGTATPAVGGGATAGEAITAAARRIRAAGESPARPARDPVNLPAIRDWLGAVGDSSPVYERDGLAPPAMAQVWTMPGLRPAAPEVADPLRAMSAVLDEAGFTSVVATDSIQTYLRYLRVGEQVSVRSRLTEVTGPKRTALGEGWFITTESTWCVGAEPVATMRFRVLKFQPGTAPAPEAGAAAALRPVISADTAYFWAGTVAGELRIQRCGECGALRHPPGPACPSCGATRPGYVLATGTGRVHSFVVHRHPPLPGRRLPVVVALIDLDEGVRMTGELRDVDPDDVHIGMPVRVEFVRVDDELTLPAWRPADRPGNVLPPWELEVTPTVVISTALATRDFQDVHHDRDAAVRRGGRDIFLNILATTGLVQRYVTDWAGPGALVRGVAVRLGTPCYANDTLTFTGRAAPDTGGERVVTVSGRTARGEHVAATVRVTS</sequence>
<dbReference type="InterPro" id="IPR029069">
    <property type="entry name" value="HotDog_dom_sf"/>
</dbReference>
<feature type="domain" description="FAS1-like dehydratase" evidence="4">
    <location>
        <begin position="48"/>
        <end position="174"/>
    </location>
</feature>
<evidence type="ECO:0000313" key="5">
    <source>
        <dbReference type="EMBL" id="RZU53681.1"/>
    </source>
</evidence>
<evidence type="ECO:0000256" key="1">
    <source>
        <dbReference type="SAM" id="MobiDB-lite"/>
    </source>
</evidence>
<dbReference type="SUPFAM" id="SSF50249">
    <property type="entry name" value="Nucleic acid-binding proteins"/>
    <property type="match status" value="1"/>
</dbReference>
<dbReference type="Gene3D" id="3.10.129.10">
    <property type="entry name" value="Hotdog Thioesterase"/>
    <property type="match status" value="2"/>
</dbReference>
<evidence type="ECO:0000259" key="4">
    <source>
        <dbReference type="Pfam" id="PF13452"/>
    </source>
</evidence>
<feature type="domain" description="ChsH2 rubredoxin-like zinc ribbon" evidence="3">
    <location>
        <begin position="210"/>
        <end position="243"/>
    </location>
</feature>
<proteinExistence type="predicted"/>
<dbReference type="Proteomes" id="UP000292564">
    <property type="component" value="Unassembled WGS sequence"/>
</dbReference>
<organism evidence="5 6">
    <name type="scientific">Krasilnikovia cinnamomea</name>
    <dbReference type="NCBI Taxonomy" id="349313"/>
    <lineage>
        <taxon>Bacteria</taxon>
        <taxon>Bacillati</taxon>
        <taxon>Actinomycetota</taxon>
        <taxon>Actinomycetes</taxon>
        <taxon>Micromonosporales</taxon>
        <taxon>Micromonosporaceae</taxon>
        <taxon>Krasilnikovia</taxon>
    </lineage>
</organism>
<evidence type="ECO:0000313" key="6">
    <source>
        <dbReference type="Proteomes" id="UP000292564"/>
    </source>
</evidence>